<proteinExistence type="evidence at transcript level"/>
<dbReference type="InterPro" id="IPR032675">
    <property type="entry name" value="LRR_dom_sf"/>
</dbReference>
<sequence length="235" mass="25548">MLSRRPLIRDVELVDSDLLTDRVVCAVFRSSDGLGGLVYRNSFLSTDDLGELLGKESCVLRELCIGRCLLDGSHLMHSLANNASVLTLQLNGCDFTNGLIDGLALVLNCNTSLRDVDIGNNCLNLSSAANLASSLASGASVRRLNVEMSDFGQGGVVLLVDALAKNKVLDELEIGCVDLTDDVLRSLYREVVYDRVNITHNSDSIICAHSQHSTARWIAITVLLTIELVWTYSYS</sequence>
<protein>
    <submittedName>
        <fullName evidence="1">Uncharacterized protein</fullName>
    </submittedName>
</protein>
<reference evidence="1" key="1">
    <citation type="submission" date="2012-12" db="EMBL/GenBank/DDBJ databases">
        <title>Identification and characterization of a phenylalanine ammonia-lyase gene family in Isatis indigotica Fort.</title>
        <authorList>
            <person name="Liu Q."/>
            <person name="Chen J."/>
            <person name="Zhou X."/>
            <person name="Di P."/>
            <person name="Xiao Y."/>
            <person name="Xuan H."/>
            <person name="Zhang L."/>
            <person name="Chen W."/>
        </authorList>
    </citation>
    <scope>NUCLEOTIDE SEQUENCE</scope>
    <source>
        <tissue evidence="1">Salivary gland</tissue>
    </source>
</reference>
<evidence type="ECO:0000313" key="1">
    <source>
        <dbReference type="EMBL" id="JAA67104.1"/>
    </source>
</evidence>
<dbReference type="AlphaFoldDB" id="A0A0K8R9I6"/>
<organism evidence="1">
    <name type="scientific">Ixodes ricinus</name>
    <name type="common">Common tick</name>
    <name type="synonym">Acarus ricinus</name>
    <dbReference type="NCBI Taxonomy" id="34613"/>
    <lineage>
        <taxon>Eukaryota</taxon>
        <taxon>Metazoa</taxon>
        <taxon>Ecdysozoa</taxon>
        <taxon>Arthropoda</taxon>
        <taxon>Chelicerata</taxon>
        <taxon>Arachnida</taxon>
        <taxon>Acari</taxon>
        <taxon>Parasitiformes</taxon>
        <taxon>Ixodida</taxon>
        <taxon>Ixodoidea</taxon>
        <taxon>Ixodidae</taxon>
        <taxon>Ixodinae</taxon>
        <taxon>Ixodes</taxon>
    </lineage>
</organism>
<dbReference type="SMART" id="SM00368">
    <property type="entry name" value="LRR_RI"/>
    <property type="match status" value="3"/>
</dbReference>
<name>A0A0K8R9I6_IXORI</name>
<accession>A0A0K8R9I6</accession>
<dbReference type="Gene3D" id="3.80.10.10">
    <property type="entry name" value="Ribonuclease Inhibitor"/>
    <property type="match status" value="1"/>
</dbReference>
<dbReference type="EMBL" id="GADI01006704">
    <property type="protein sequence ID" value="JAA67104.1"/>
    <property type="molecule type" value="mRNA"/>
</dbReference>
<dbReference type="SUPFAM" id="SSF52047">
    <property type="entry name" value="RNI-like"/>
    <property type="match status" value="1"/>
</dbReference>